<keyword evidence="4" id="KW-0472">Membrane</keyword>
<keyword evidence="3" id="KW-0732">Signal</keyword>
<name>A0A833HRR9_9FIRM</name>
<dbReference type="GO" id="GO:0055052">
    <property type="term" value="C:ATP-binding cassette (ABC) transporter complex, substrate-binding subunit-containing"/>
    <property type="evidence" value="ECO:0007669"/>
    <property type="project" value="TreeGrafter"/>
</dbReference>
<keyword evidence="2" id="KW-0813">Transport</keyword>
<evidence type="ECO:0000256" key="1">
    <source>
        <dbReference type="ARBA" id="ARBA00008520"/>
    </source>
</evidence>
<keyword evidence="6" id="KW-1185">Reference proteome</keyword>
<evidence type="ECO:0000313" key="5">
    <source>
        <dbReference type="EMBL" id="KAB3533520.1"/>
    </source>
</evidence>
<dbReference type="AlphaFoldDB" id="A0A833HRR9"/>
<dbReference type="EMBL" id="WBZB01000002">
    <property type="protein sequence ID" value="KAB3533520.1"/>
    <property type="molecule type" value="Genomic_DNA"/>
</dbReference>
<dbReference type="InterPro" id="IPR006059">
    <property type="entry name" value="SBP"/>
</dbReference>
<evidence type="ECO:0000256" key="4">
    <source>
        <dbReference type="SAM" id="Phobius"/>
    </source>
</evidence>
<dbReference type="SUPFAM" id="SSF53850">
    <property type="entry name" value="Periplasmic binding protein-like II"/>
    <property type="match status" value="1"/>
</dbReference>
<gene>
    <name evidence="5" type="ORF">F8153_00255</name>
</gene>
<comment type="caution">
    <text evidence="5">The sequence shown here is derived from an EMBL/GenBank/DDBJ whole genome shotgun (WGS) entry which is preliminary data.</text>
</comment>
<dbReference type="GO" id="GO:1901982">
    <property type="term" value="F:maltose binding"/>
    <property type="evidence" value="ECO:0007669"/>
    <property type="project" value="TreeGrafter"/>
</dbReference>
<dbReference type="Pfam" id="PF13416">
    <property type="entry name" value="SBP_bac_8"/>
    <property type="match status" value="1"/>
</dbReference>
<evidence type="ECO:0000313" key="6">
    <source>
        <dbReference type="Proteomes" id="UP000465601"/>
    </source>
</evidence>
<dbReference type="Proteomes" id="UP000465601">
    <property type="component" value="Unassembled WGS sequence"/>
</dbReference>
<comment type="similarity">
    <text evidence="1">Belongs to the bacterial solute-binding protein 1 family.</text>
</comment>
<dbReference type="RefSeq" id="WP_151864337.1">
    <property type="nucleotide sequence ID" value="NZ_WBZB01000002.1"/>
</dbReference>
<dbReference type="GO" id="GO:0015768">
    <property type="term" value="P:maltose transport"/>
    <property type="evidence" value="ECO:0007669"/>
    <property type="project" value="TreeGrafter"/>
</dbReference>
<organism evidence="5 6">
    <name type="scientific">Alkaliphilus serpentinus</name>
    <dbReference type="NCBI Taxonomy" id="1482731"/>
    <lineage>
        <taxon>Bacteria</taxon>
        <taxon>Bacillati</taxon>
        <taxon>Bacillota</taxon>
        <taxon>Clostridia</taxon>
        <taxon>Peptostreptococcales</taxon>
        <taxon>Natronincolaceae</taxon>
        <taxon>Alkaliphilus</taxon>
    </lineage>
</organism>
<dbReference type="OrthoDB" id="9766758at2"/>
<keyword evidence="4" id="KW-0812">Transmembrane</keyword>
<evidence type="ECO:0000256" key="2">
    <source>
        <dbReference type="ARBA" id="ARBA00022448"/>
    </source>
</evidence>
<proteinExistence type="inferred from homology"/>
<dbReference type="PANTHER" id="PTHR30061:SF50">
    <property type="entry name" value="MALTOSE_MALTODEXTRIN-BINDING PERIPLASMIC PROTEIN"/>
    <property type="match status" value="1"/>
</dbReference>
<reference evidence="5 6" key="1">
    <citation type="submission" date="2019-10" db="EMBL/GenBank/DDBJ databases">
        <title>Alkaliphilus serpentinus sp. nov. and Alkaliphilus pronyensis sp. nov., two novel anaerobic alkaliphilic species isolated from the serpentinized-hosted hydrothermal field of the Prony Bay (New Caledonia).</title>
        <authorList>
            <person name="Postec A."/>
        </authorList>
    </citation>
    <scope>NUCLEOTIDE SEQUENCE [LARGE SCALE GENOMIC DNA]</scope>
    <source>
        <strain evidence="5 6">LacT</strain>
    </source>
</reference>
<dbReference type="Gene3D" id="3.40.190.10">
    <property type="entry name" value="Periplasmic binding protein-like II"/>
    <property type="match status" value="1"/>
</dbReference>
<protein>
    <submittedName>
        <fullName evidence="5">Extracellular solute-binding protein</fullName>
    </submittedName>
</protein>
<sequence>MNSLRKLQIKFLLFILLFIFIILGPFYFFRNRPLEVDFNESQEETYWRGIISLWDYPRLDRLTGTQYRWIREKINSFERKYPGVYIDLTPIDWEKGPVQLETALKLGNPPDILPVGSDYTIIASGKLEALDQYMTVDEIRSFRQEAIRAVTYNGKILAMPWMMNTYGLLLNLDIFQQRGVEPPKEGIWTYEEFVEKLQLLTFDSKGGDQIDYYGFNSFVSPGYYNLWGIFLSDGATVINEELAYVFNGDLAISGLNKVMDLKYQYHVTHPAFGENTSNQVWESFYKDQRVAVIPSGTWALNVLENLRNSGNGFSYGVALFPTGALGKPVSMSNTFGSYGISHQEEEEKLKMCVAFLKHLVEDDHQQQLYRLGVFPVKSSVGNIYMGDPMMSMLYTSLENTIIIPPHPYWKDIDAALQKEIHQGLLGKKNVPQLLKDAEDNIKALINLKMRN</sequence>
<keyword evidence="4" id="KW-1133">Transmembrane helix</keyword>
<feature type="transmembrane region" description="Helical" evidence="4">
    <location>
        <begin position="12"/>
        <end position="29"/>
    </location>
</feature>
<dbReference type="GO" id="GO:0042956">
    <property type="term" value="P:maltodextrin transmembrane transport"/>
    <property type="evidence" value="ECO:0007669"/>
    <property type="project" value="TreeGrafter"/>
</dbReference>
<evidence type="ECO:0000256" key="3">
    <source>
        <dbReference type="ARBA" id="ARBA00022729"/>
    </source>
</evidence>
<dbReference type="PANTHER" id="PTHR30061">
    <property type="entry name" value="MALTOSE-BINDING PERIPLASMIC PROTEIN"/>
    <property type="match status" value="1"/>
</dbReference>
<accession>A0A833HRR9</accession>